<dbReference type="AlphaFoldDB" id="A0A1G2B4I9"/>
<accession>A0A1G2B4I9</accession>
<gene>
    <name evidence="1" type="ORF">A3F54_00895</name>
</gene>
<dbReference type="EMBL" id="MHKD01000018">
    <property type="protein sequence ID" value="OGY84092.1"/>
    <property type="molecule type" value="Genomic_DNA"/>
</dbReference>
<evidence type="ECO:0008006" key="3">
    <source>
        <dbReference type="Google" id="ProtNLM"/>
    </source>
</evidence>
<dbReference type="GO" id="GO:0008270">
    <property type="term" value="F:zinc ion binding"/>
    <property type="evidence" value="ECO:0007669"/>
    <property type="project" value="InterPro"/>
</dbReference>
<dbReference type="GO" id="GO:0004089">
    <property type="term" value="F:carbonate dehydratase activity"/>
    <property type="evidence" value="ECO:0007669"/>
    <property type="project" value="InterPro"/>
</dbReference>
<evidence type="ECO:0000313" key="2">
    <source>
        <dbReference type="Proteomes" id="UP000176952"/>
    </source>
</evidence>
<comment type="caution">
    <text evidence="1">The sequence shown here is derived from an EMBL/GenBank/DDBJ whole genome shotgun (WGS) entry which is preliminary data.</text>
</comment>
<dbReference type="Proteomes" id="UP000176952">
    <property type="component" value="Unassembled WGS sequence"/>
</dbReference>
<dbReference type="Pfam" id="PF20393">
    <property type="entry name" value="Pro_CA_2"/>
    <property type="match status" value="1"/>
</dbReference>
<sequence length="139" mass="15267">MPDAKATILHCMDFRLEKAIDTFIDDNGYAGSADIISLAGAAKTLANPADKAELATVLREINLSEKLHHVHDCILINHTDCGAYGGRKAFASGEAEYAAHARDLQKAQDILNHTYPKLNVRKILAKIDDQKHVTFVEVE</sequence>
<dbReference type="InterPro" id="IPR046871">
    <property type="entry name" value="Pro_CA_2"/>
</dbReference>
<name>A0A1G2B4I9_9BACT</name>
<evidence type="ECO:0000313" key="1">
    <source>
        <dbReference type="EMBL" id="OGY84092.1"/>
    </source>
</evidence>
<dbReference type="InterPro" id="IPR036874">
    <property type="entry name" value="Carbonic_anhydrase_sf"/>
</dbReference>
<organism evidence="1 2">
    <name type="scientific">Candidatus Kerfeldbacteria bacterium RIFCSPHIGHO2_12_FULL_48_17</name>
    <dbReference type="NCBI Taxonomy" id="1798542"/>
    <lineage>
        <taxon>Bacteria</taxon>
        <taxon>Candidatus Kerfeldiibacteriota</taxon>
    </lineage>
</organism>
<protein>
    <recommendedName>
        <fullName evidence="3">Carbonic anhydrase</fullName>
    </recommendedName>
</protein>
<reference evidence="1 2" key="1">
    <citation type="journal article" date="2016" name="Nat. Commun.">
        <title>Thousands of microbial genomes shed light on interconnected biogeochemical processes in an aquifer system.</title>
        <authorList>
            <person name="Anantharaman K."/>
            <person name="Brown C.T."/>
            <person name="Hug L.A."/>
            <person name="Sharon I."/>
            <person name="Castelle C.J."/>
            <person name="Probst A.J."/>
            <person name="Thomas B.C."/>
            <person name="Singh A."/>
            <person name="Wilkins M.J."/>
            <person name="Karaoz U."/>
            <person name="Brodie E.L."/>
            <person name="Williams K.H."/>
            <person name="Hubbard S.S."/>
            <person name="Banfield J.F."/>
        </authorList>
    </citation>
    <scope>NUCLEOTIDE SEQUENCE [LARGE SCALE GENOMIC DNA]</scope>
</reference>
<dbReference type="Gene3D" id="3.40.1050.10">
    <property type="entry name" value="Carbonic anhydrase"/>
    <property type="match status" value="1"/>
</dbReference>
<proteinExistence type="predicted"/>
<dbReference type="SUPFAM" id="SSF53056">
    <property type="entry name" value="beta-carbonic anhydrase, cab"/>
    <property type="match status" value="1"/>
</dbReference>
<dbReference type="STRING" id="1798542.A3F54_00895"/>